<feature type="compositionally biased region" description="Polar residues" evidence="1">
    <location>
        <begin position="1"/>
        <end position="15"/>
    </location>
</feature>
<name>A0ABQ4JP28_SALAC</name>
<evidence type="ECO:0000313" key="2">
    <source>
        <dbReference type="EMBL" id="GIM81819.1"/>
    </source>
</evidence>
<reference evidence="2 3" key="1">
    <citation type="submission" date="2021-03" db="EMBL/GenBank/DDBJ databases">
        <title>Whole genome shotgun sequence of Salinispora arenicola NBRC 105043.</title>
        <authorList>
            <person name="Komaki H."/>
            <person name="Tamura T."/>
        </authorList>
    </citation>
    <scope>NUCLEOTIDE SEQUENCE [LARGE SCALE GENOMIC DNA]</scope>
    <source>
        <strain evidence="2 3">NBRC 105043</strain>
    </source>
</reference>
<evidence type="ECO:0000256" key="1">
    <source>
        <dbReference type="SAM" id="MobiDB-lite"/>
    </source>
</evidence>
<dbReference type="EMBL" id="BOQM01000004">
    <property type="protein sequence ID" value="GIM81819.1"/>
    <property type="molecule type" value="Genomic_DNA"/>
</dbReference>
<dbReference type="Proteomes" id="UP000677457">
    <property type="component" value="Unassembled WGS sequence"/>
</dbReference>
<sequence>MRRFTFTTGWDSSGHQPAEQFPCPRRGTRHPGHEDEPTWLMGNSDPPGGLDHAVAYPLQATDPITSPRTWPDYAPLLVLFVFVSGWGWCRFSVRLAATAVW</sequence>
<comment type="caution">
    <text evidence="2">The sequence shown here is derived from an EMBL/GenBank/DDBJ whole genome shotgun (WGS) entry which is preliminary data.</text>
</comment>
<organism evidence="2 3">
    <name type="scientific">Salinispora arenicola</name>
    <dbReference type="NCBI Taxonomy" id="168697"/>
    <lineage>
        <taxon>Bacteria</taxon>
        <taxon>Bacillati</taxon>
        <taxon>Actinomycetota</taxon>
        <taxon>Actinomycetes</taxon>
        <taxon>Micromonosporales</taxon>
        <taxon>Micromonosporaceae</taxon>
        <taxon>Salinispora</taxon>
    </lineage>
</organism>
<feature type="region of interest" description="Disordered" evidence="1">
    <location>
        <begin position="1"/>
        <end position="44"/>
    </location>
</feature>
<evidence type="ECO:0000313" key="3">
    <source>
        <dbReference type="Proteomes" id="UP000677457"/>
    </source>
</evidence>
<proteinExistence type="predicted"/>
<gene>
    <name evidence="2" type="ORF">Sar04_04000</name>
</gene>
<protein>
    <submittedName>
        <fullName evidence="2">Uncharacterized protein</fullName>
    </submittedName>
</protein>
<keyword evidence="3" id="KW-1185">Reference proteome</keyword>
<accession>A0ABQ4JP28</accession>